<feature type="compositionally biased region" description="Basic and acidic residues" evidence="1">
    <location>
        <begin position="59"/>
        <end position="131"/>
    </location>
</feature>
<proteinExistence type="predicted"/>
<protein>
    <submittedName>
        <fullName evidence="2">Cell envelope integrity protein TolA</fullName>
    </submittedName>
</protein>
<dbReference type="Gene3D" id="3.30.1150.10">
    <property type="match status" value="1"/>
</dbReference>
<name>A0A832J3X1_9GAMM</name>
<dbReference type="GO" id="GO:0043213">
    <property type="term" value="P:bacteriocin transport"/>
    <property type="evidence" value="ECO:0007669"/>
    <property type="project" value="InterPro"/>
</dbReference>
<evidence type="ECO:0000256" key="1">
    <source>
        <dbReference type="SAM" id="MobiDB-lite"/>
    </source>
</evidence>
<dbReference type="EMBL" id="DRNF01000282">
    <property type="protein sequence ID" value="HHJ80879.1"/>
    <property type="molecule type" value="Genomic_DNA"/>
</dbReference>
<reference evidence="2" key="1">
    <citation type="journal article" date="2020" name="mSystems">
        <title>Genome- and Community-Level Interaction Insights into Carbon Utilization and Element Cycling Functions of Hydrothermarchaeota in Hydrothermal Sediment.</title>
        <authorList>
            <person name="Zhou Z."/>
            <person name="Liu Y."/>
            <person name="Xu W."/>
            <person name="Pan J."/>
            <person name="Luo Z.H."/>
            <person name="Li M."/>
        </authorList>
    </citation>
    <scope>NUCLEOTIDE SEQUENCE [LARGE SCALE GENOMIC DNA]</scope>
    <source>
        <strain evidence="2">HyVt-505</strain>
    </source>
</reference>
<dbReference type="NCBIfam" id="TIGR02794">
    <property type="entry name" value="tolA_full"/>
    <property type="match status" value="1"/>
</dbReference>
<comment type="caution">
    <text evidence="2">The sequence shown here is derived from an EMBL/GenBank/DDBJ whole genome shotgun (WGS) entry which is preliminary data.</text>
</comment>
<dbReference type="AlphaFoldDB" id="A0A832J3X1"/>
<dbReference type="Pfam" id="PF13103">
    <property type="entry name" value="TonB_2"/>
    <property type="match status" value="1"/>
</dbReference>
<gene>
    <name evidence="2" type="primary">tolA</name>
    <name evidence="2" type="ORF">ENJ65_04520</name>
</gene>
<dbReference type="Proteomes" id="UP000885832">
    <property type="component" value="Unassembled WGS sequence"/>
</dbReference>
<evidence type="ECO:0000313" key="2">
    <source>
        <dbReference type="EMBL" id="HHJ80879.1"/>
    </source>
</evidence>
<feature type="region of interest" description="Disordered" evidence="1">
    <location>
        <begin position="59"/>
        <end position="205"/>
    </location>
</feature>
<dbReference type="GO" id="GO:0016020">
    <property type="term" value="C:membrane"/>
    <property type="evidence" value="ECO:0007669"/>
    <property type="project" value="InterPro"/>
</dbReference>
<sequence length="327" mass="38198">MLTILRQNPRAFVFAIAVHLLLIAALSFNIDWNSKQKLSAPKANVIQAVMIDESKIKAEERRLEQEKRRQDELKKKKEAEKKRKAEQEKKRKAEQEKRRKQAEADKKRKQAELKKKQAAEKKRKAEQDKKRKAEAKRKKAEAEKKRKAELKKKQQAEKKRKQAELKKKQAAEKKRLAELEKKRQAEAERLRKLEEQRKADEQRRAEEEMIRQQQIAEEEAAMQAVRERALRDERSRIIGKIQQRVSSKWARPSGWRAGTSCTVTVRLVPGAGTARVIDARMIKSCGNPLFDRSVENAVFSASPLPFPTSPELMDEFREISFDFRPED</sequence>
<dbReference type="GO" id="GO:0019534">
    <property type="term" value="F:toxin transmembrane transporter activity"/>
    <property type="evidence" value="ECO:0007669"/>
    <property type="project" value="InterPro"/>
</dbReference>
<dbReference type="SUPFAM" id="SSF74653">
    <property type="entry name" value="TolA/TonB C-terminal domain"/>
    <property type="match status" value="1"/>
</dbReference>
<organism evidence="2">
    <name type="scientific">Candidatus Tenderia electrophaga</name>
    <dbReference type="NCBI Taxonomy" id="1748243"/>
    <lineage>
        <taxon>Bacteria</taxon>
        <taxon>Pseudomonadati</taxon>
        <taxon>Pseudomonadota</taxon>
        <taxon>Gammaproteobacteria</taxon>
        <taxon>Candidatus Tenderiales</taxon>
        <taxon>Candidatus Tenderiaceae</taxon>
        <taxon>Candidatus Tenderia</taxon>
    </lineage>
</organism>
<dbReference type="InterPro" id="IPR014161">
    <property type="entry name" value="Tol-Pal_TolA"/>
</dbReference>
<accession>A0A832J3X1</accession>
<feature type="compositionally biased region" description="Basic and acidic residues" evidence="1">
    <location>
        <begin position="140"/>
        <end position="205"/>
    </location>
</feature>